<organism evidence="4 5">
    <name type="scientific">Cereibacter ovatus</name>
    <dbReference type="NCBI Taxonomy" id="439529"/>
    <lineage>
        <taxon>Bacteria</taxon>
        <taxon>Pseudomonadati</taxon>
        <taxon>Pseudomonadota</taxon>
        <taxon>Alphaproteobacteria</taxon>
        <taxon>Rhodobacterales</taxon>
        <taxon>Paracoccaceae</taxon>
        <taxon>Cereibacter</taxon>
    </lineage>
</organism>
<dbReference type="InterPro" id="IPR022479">
    <property type="entry name" value="PqqD_bac"/>
</dbReference>
<keyword evidence="5" id="KW-1185">Reference proteome</keyword>
<dbReference type="Proteomes" id="UP000219467">
    <property type="component" value="Unassembled WGS sequence"/>
</dbReference>
<dbReference type="EMBL" id="OAOQ01000002">
    <property type="protein sequence ID" value="SNX68874.1"/>
    <property type="molecule type" value="Genomic_DNA"/>
</dbReference>
<dbReference type="Pfam" id="PF05402">
    <property type="entry name" value="PqqD"/>
    <property type="match status" value="1"/>
</dbReference>
<keyword evidence="3" id="KW-0884">PQQ biosynthesis</keyword>
<dbReference type="InterPro" id="IPR041881">
    <property type="entry name" value="PqqD_sf"/>
</dbReference>
<evidence type="ECO:0000256" key="1">
    <source>
        <dbReference type="ARBA" id="ARBA00004886"/>
    </source>
</evidence>
<protein>
    <submittedName>
        <fullName evidence="4">Pyrroloquinoline quinone biosynthesis protein D</fullName>
    </submittedName>
</protein>
<dbReference type="RefSeq" id="WP_097029343.1">
    <property type="nucleotide sequence ID" value="NZ_OAOQ01000002.1"/>
</dbReference>
<dbReference type="UniPathway" id="UPA00539"/>
<dbReference type="GO" id="GO:0048038">
    <property type="term" value="F:quinone binding"/>
    <property type="evidence" value="ECO:0007669"/>
    <property type="project" value="InterPro"/>
</dbReference>
<evidence type="ECO:0000256" key="2">
    <source>
        <dbReference type="ARBA" id="ARBA00011741"/>
    </source>
</evidence>
<gene>
    <name evidence="4" type="ORF">SAMN05878503_102325</name>
</gene>
<dbReference type="GO" id="GO:0018189">
    <property type="term" value="P:pyrroloquinoline quinone biosynthetic process"/>
    <property type="evidence" value="ECO:0007669"/>
    <property type="project" value="UniProtKB-UniPathway"/>
</dbReference>
<dbReference type="AlphaFoldDB" id="A0A285CMV6"/>
<sequence length="98" mass="10816">MSRAVLIPDSRVSLARHARLRFDGLRGRWMLLVPEKVMTPDDICVEILQLCDGQASIASIAATLEAKYVAPPGVIAREVLDLLQDLSDRGFLTDRQVA</sequence>
<accession>A0A285CMV6</accession>
<dbReference type="OrthoDB" id="7995890at2"/>
<evidence type="ECO:0000313" key="4">
    <source>
        <dbReference type="EMBL" id="SNX68874.1"/>
    </source>
</evidence>
<dbReference type="NCBIfam" id="TIGR03859">
    <property type="entry name" value="PQQ_PqqD"/>
    <property type="match status" value="1"/>
</dbReference>
<name>A0A285CMV6_9RHOB</name>
<proteinExistence type="predicted"/>
<dbReference type="InterPro" id="IPR008792">
    <property type="entry name" value="PQQD"/>
</dbReference>
<comment type="pathway">
    <text evidence="1">Cofactor biosynthesis; pyrroloquinoline quinone biosynthesis.</text>
</comment>
<dbReference type="Gene3D" id="1.10.10.1150">
    <property type="entry name" value="Coenzyme PQQ synthesis protein D (PqqD)"/>
    <property type="match status" value="1"/>
</dbReference>
<reference evidence="5" key="1">
    <citation type="submission" date="2017-08" db="EMBL/GenBank/DDBJ databases">
        <authorList>
            <person name="Varghese N."/>
            <person name="Submissions S."/>
        </authorList>
    </citation>
    <scope>NUCLEOTIDE SEQUENCE [LARGE SCALE GENOMIC DNA]</scope>
    <source>
        <strain evidence="5">JA234</strain>
    </source>
</reference>
<evidence type="ECO:0000313" key="5">
    <source>
        <dbReference type="Proteomes" id="UP000219467"/>
    </source>
</evidence>
<comment type="subunit">
    <text evidence="2">Monomer. Interacts with PqqE.</text>
</comment>
<evidence type="ECO:0000256" key="3">
    <source>
        <dbReference type="ARBA" id="ARBA00022905"/>
    </source>
</evidence>